<dbReference type="InterPro" id="IPR015915">
    <property type="entry name" value="Kelch-typ_b-propeller"/>
</dbReference>
<dbReference type="OMA" id="DGHACVS"/>
<dbReference type="SUPFAM" id="SSF117281">
    <property type="entry name" value="Kelch motif"/>
    <property type="match status" value="1"/>
</dbReference>
<dbReference type="PANTHER" id="PTHR46344">
    <property type="entry name" value="OS02G0202900 PROTEIN"/>
    <property type="match status" value="1"/>
</dbReference>
<organism evidence="3">
    <name type="scientific">Picea sitchensis</name>
    <name type="common">Sitka spruce</name>
    <name type="synonym">Pinus sitchensis</name>
    <dbReference type="NCBI Taxonomy" id="3332"/>
    <lineage>
        <taxon>Eukaryota</taxon>
        <taxon>Viridiplantae</taxon>
        <taxon>Streptophyta</taxon>
        <taxon>Embryophyta</taxon>
        <taxon>Tracheophyta</taxon>
        <taxon>Spermatophyta</taxon>
        <taxon>Pinopsida</taxon>
        <taxon>Pinidae</taxon>
        <taxon>Conifers I</taxon>
        <taxon>Pinales</taxon>
        <taxon>Pinaceae</taxon>
        <taxon>Picea</taxon>
    </lineage>
</organism>
<keyword evidence="1" id="KW-0880">Kelch repeat</keyword>
<dbReference type="InterPro" id="IPR006652">
    <property type="entry name" value="Kelch_1"/>
</dbReference>
<dbReference type="AlphaFoldDB" id="A9NPY1"/>
<evidence type="ECO:0000256" key="2">
    <source>
        <dbReference type="ARBA" id="ARBA00022737"/>
    </source>
</evidence>
<evidence type="ECO:0000256" key="1">
    <source>
        <dbReference type="ARBA" id="ARBA00022441"/>
    </source>
</evidence>
<accession>A9NPY1</accession>
<evidence type="ECO:0008006" key="4">
    <source>
        <dbReference type="Google" id="ProtNLM"/>
    </source>
</evidence>
<dbReference type="PANTHER" id="PTHR46344:SF27">
    <property type="entry name" value="KELCH REPEAT SUPERFAMILY PROTEIN"/>
    <property type="match status" value="1"/>
</dbReference>
<proteinExistence type="evidence at transcript level"/>
<reference evidence="3" key="1">
    <citation type="journal article" date="2008" name="BMC Genomics">
        <title>A conifer genomics resource of 200,000 spruce (Picea spp.) ESTs and 6,464 high-quality, sequence-finished full-length cDNAs for Sitka spruce (Picea sitchensis).</title>
        <authorList>
            <person name="Ralph S.G."/>
            <person name="Chun H.J."/>
            <person name="Kolosova N."/>
            <person name="Cooper D."/>
            <person name="Oddy C."/>
            <person name="Ritland C.E."/>
            <person name="Kirkpatrick R."/>
            <person name="Moore R."/>
            <person name="Barber S."/>
            <person name="Holt R.A."/>
            <person name="Jones S.J."/>
            <person name="Marra M.A."/>
            <person name="Douglas C.J."/>
            <person name="Ritland K."/>
            <person name="Bohlmann J."/>
        </authorList>
    </citation>
    <scope>NUCLEOTIDE SEQUENCE</scope>
    <source>
        <tissue evidence="3">Bark</tissue>
    </source>
</reference>
<sequence length="326" mass="36660">MASDRHNPCLFLLPKSATPSNAHGGELGLECTQIDLITHTKTQITFFLNPSRGVNELFVDGHACVSHGALVLIVGGYSASGSGGIHILNTATRQWTAGPKMLFPRGSFAWGVIGNRLYMAGGIGPSGNIQETEAYDFETGELWAVAALPVSMAVDVFFVFSNKLCVRGWVRERGGRSAESKSRCLRYCPDRNAWHNDPWMQKVVKRVPRMTRFKFAVTSDEELYRAELKTDNLSWKKPWTVFVHKLDRENFEWKQFFNIIDSEVPNHCECPAAEREVRFFACRDKLVALMHHDDPDEGEVTPLIDKITEVSFLCPFKWASAAILYA</sequence>
<evidence type="ECO:0000313" key="3">
    <source>
        <dbReference type="EMBL" id="ABK22692.1"/>
    </source>
</evidence>
<dbReference type="EMBL" id="EF083343">
    <property type="protein sequence ID" value="ABK22692.1"/>
    <property type="molecule type" value="mRNA"/>
</dbReference>
<dbReference type="Pfam" id="PF01344">
    <property type="entry name" value="Kelch_1"/>
    <property type="match status" value="1"/>
</dbReference>
<keyword evidence="2" id="KW-0677">Repeat</keyword>
<dbReference type="Gene3D" id="2.120.10.80">
    <property type="entry name" value="Kelch-type beta propeller"/>
    <property type="match status" value="1"/>
</dbReference>
<protein>
    <recommendedName>
        <fullName evidence="4">F-box domain-containing protein</fullName>
    </recommendedName>
</protein>
<name>A9NPY1_PICSI</name>